<gene>
    <name evidence="3" type="ORF">M0M57_13435</name>
</gene>
<reference evidence="3" key="1">
    <citation type="submission" date="2022-04" db="EMBL/GenBank/DDBJ databases">
        <title>Consumption of N2O by Flavobacterium azooxidireducens sp. nov. isolated from Decomposing Leaf Litter of Phragmites australis (Cav.).</title>
        <authorList>
            <person name="Behrendt U."/>
            <person name="Spanner T."/>
            <person name="Augustin J."/>
            <person name="Horn M.A."/>
            <person name="Kolb S."/>
            <person name="Ulrich A."/>
        </authorList>
    </citation>
    <scope>NUCLEOTIDE SEQUENCE</scope>
    <source>
        <strain evidence="3">IGB 4-14</strain>
    </source>
</reference>
<feature type="chain" id="PRO_5045149875" evidence="1">
    <location>
        <begin position="21"/>
        <end position="229"/>
    </location>
</feature>
<protein>
    <submittedName>
        <fullName evidence="3">PorT family protein</fullName>
    </submittedName>
</protein>
<evidence type="ECO:0000256" key="1">
    <source>
        <dbReference type="SAM" id="SignalP"/>
    </source>
</evidence>
<dbReference type="RefSeq" id="WP_248433548.1">
    <property type="nucleotide sequence ID" value="NZ_CP096205.1"/>
</dbReference>
<organism evidence="3 4">
    <name type="scientific">Flavobacterium azooxidireducens</name>
    <dbReference type="NCBI Taxonomy" id="1871076"/>
    <lineage>
        <taxon>Bacteria</taxon>
        <taxon>Pseudomonadati</taxon>
        <taxon>Bacteroidota</taxon>
        <taxon>Flavobacteriia</taxon>
        <taxon>Flavobacteriales</taxon>
        <taxon>Flavobacteriaceae</taxon>
        <taxon>Flavobacterium</taxon>
    </lineage>
</organism>
<feature type="signal peptide" evidence="1">
    <location>
        <begin position="1"/>
        <end position="20"/>
    </location>
</feature>
<proteinExistence type="predicted"/>
<evidence type="ECO:0000259" key="2">
    <source>
        <dbReference type="Pfam" id="PF13568"/>
    </source>
</evidence>
<evidence type="ECO:0000313" key="3">
    <source>
        <dbReference type="EMBL" id="UPQ78619.1"/>
    </source>
</evidence>
<keyword evidence="1" id="KW-0732">Signal</keyword>
<dbReference type="Proteomes" id="UP000830583">
    <property type="component" value="Chromosome"/>
</dbReference>
<name>A0ABY4KD26_9FLAO</name>
<accession>A0ABY4KD26</accession>
<keyword evidence="4" id="KW-1185">Reference proteome</keyword>
<dbReference type="InterPro" id="IPR025665">
    <property type="entry name" value="Beta-barrel_OMP_2"/>
</dbReference>
<dbReference type="Pfam" id="PF13568">
    <property type="entry name" value="OMP_b-brl_2"/>
    <property type="match status" value="1"/>
</dbReference>
<sequence>MKKYSTVLLFFILSANFSFAQFGGRFGFTAGVTNFSTKTEILFSKSMPGFSLGMVGTSEIADNLDLLVEFNYSQHYLKLVGRETPESTPEDIKFKMGNYNMPVIFNYNVLNLKNDLQFGLQLGASASLMHEMKLNDSGKEDYYLDPYYLKPSDLEFDSTNGQLSFNAFAVMGVSATYERFMVNFRYFKGITDPYRHAPFYFQADGIDIKGKDNYYNFTLIYFINEGGGW</sequence>
<dbReference type="EMBL" id="CP096205">
    <property type="protein sequence ID" value="UPQ78619.1"/>
    <property type="molecule type" value="Genomic_DNA"/>
</dbReference>
<evidence type="ECO:0000313" key="4">
    <source>
        <dbReference type="Proteomes" id="UP000830583"/>
    </source>
</evidence>
<feature type="domain" description="Outer membrane protein beta-barrel" evidence="2">
    <location>
        <begin position="20"/>
        <end position="192"/>
    </location>
</feature>